<dbReference type="PANTHER" id="PTHR47219">
    <property type="entry name" value="RAB GTPASE-ACTIVATING PROTEIN 1-LIKE"/>
    <property type="match status" value="1"/>
</dbReference>
<feature type="domain" description="Rab-GAP TBC" evidence="3">
    <location>
        <begin position="865"/>
        <end position="1090"/>
    </location>
</feature>
<dbReference type="SUPFAM" id="SSF47923">
    <property type="entry name" value="Ypt/Rab-GAP domain of gyp1p"/>
    <property type="match status" value="2"/>
</dbReference>
<dbReference type="InterPro" id="IPR000195">
    <property type="entry name" value="Rab-GAP-TBC_dom"/>
</dbReference>
<evidence type="ECO:0000256" key="1">
    <source>
        <dbReference type="SAM" id="MobiDB-lite"/>
    </source>
</evidence>
<feature type="region of interest" description="Disordered" evidence="1">
    <location>
        <begin position="222"/>
        <end position="379"/>
    </location>
</feature>
<accession>A0A4Q2DFI7</accession>
<feature type="region of interest" description="Disordered" evidence="1">
    <location>
        <begin position="1"/>
        <end position="108"/>
    </location>
</feature>
<dbReference type="SMART" id="SM00164">
    <property type="entry name" value="TBC"/>
    <property type="match status" value="1"/>
</dbReference>
<feature type="compositionally biased region" description="Low complexity" evidence="1">
    <location>
        <begin position="597"/>
        <end position="609"/>
    </location>
</feature>
<feature type="compositionally biased region" description="Low complexity" evidence="1">
    <location>
        <begin position="195"/>
        <end position="208"/>
    </location>
</feature>
<name>A0A4Q2DFI7_9AGAR</name>
<feature type="region of interest" description="Disordered" evidence="1">
    <location>
        <begin position="135"/>
        <end position="208"/>
    </location>
</feature>
<comment type="caution">
    <text evidence="4">The sequence shown here is derived from an EMBL/GenBank/DDBJ whole genome shotgun (WGS) entry which is preliminary data.</text>
</comment>
<dbReference type="EMBL" id="SDEE01000256">
    <property type="protein sequence ID" value="RXW18577.1"/>
    <property type="molecule type" value="Genomic_DNA"/>
</dbReference>
<feature type="compositionally biased region" description="Low complexity" evidence="1">
    <location>
        <begin position="393"/>
        <end position="402"/>
    </location>
</feature>
<feature type="region of interest" description="Disordered" evidence="1">
    <location>
        <begin position="677"/>
        <end position="726"/>
    </location>
</feature>
<dbReference type="Pfam" id="PF00566">
    <property type="entry name" value="RabGAP-TBC"/>
    <property type="match status" value="1"/>
</dbReference>
<feature type="compositionally biased region" description="Low complexity" evidence="1">
    <location>
        <begin position="362"/>
        <end position="375"/>
    </location>
</feature>
<protein>
    <recommendedName>
        <fullName evidence="3">Rab-GAP TBC domain-containing protein</fullName>
    </recommendedName>
</protein>
<feature type="compositionally biased region" description="Polar residues" evidence="1">
    <location>
        <begin position="299"/>
        <end position="341"/>
    </location>
</feature>
<feature type="compositionally biased region" description="Basic and acidic residues" evidence="1">
    <location>
        <begin position="235"/>
        <end position="249"/>
    </location>
</feature>
<feature type="compositionally biased region" description="Low complexity" evidence="1">
    <location>
        <begin position="703"/>
        <end position="714"/>
    </location>
</feature>
<feature type="compositionally biased region" description="Low complexity" evidence="1">
    <location>
        <begin position="532"/>
        <end position="557"/>
    </location>
</feature>
<evidence type="ECO:0000259" key="3">
    <source>
        <dbReference type="PROSITE" id="PS50086"/>
    </source>
</evidence>
<feature type="compositionally biased region" description="Polar residues" evidence="1">
    <location>
        <begin position="690"/>
        <end position="702"/>
    </location>
</feature>
<feature type="transmembrane region" description="Helical" evidence="2">
    <location>
        <begin position="1082"/>
        <end position="1105"/>
    </location>
</feature>
<dbReference type="GO" id="GO:0005096">
    <property type="term" value="F:GTPase activator activity"/>
    <property type="evidence" value="ECO:0007669"/>
    <property type="project" value="TreeGrafter"/>
</dbReference>
<dbReference type="PANTHER" id="PTHR47219:SF9">
    <property type="entry name" value="GTPASE ACTIVATING PROTEIN AND CENTROSOME-ASSOCIATED, ISOFORM B"/>
    <property type="match status" value="1"/>
</dbReference>
<feature type="region of interest" description="Disordered" evidence="1">
    <location>
        <begin position="393"/>
        <end position="637"/>
    </location>
</feature>
<dbReference type="Gene3D" id="1.10.472.80">
    <property type="entry name" value="Ypt/Rab-GAP domain of gyp1p, domain 3"/>
    <property type="match status" value="1"/>
</dbReference>
<keyword evidence="2" id="KW-0812">Transmembrane</keyword>
<dbReference type="InterPro" id="IPR050302">
    <property type="entry name" value="Rab_GAP_TBC_domain"/>
</dbReference>
<feature type="compositionally biased region" description="Low complexity" evidence="1">
    <location>
        <begin position="17"/>
        <end position="27"/>
    </location>
</feature>
<dbReference type="PROSITE" id="PS50086">
    <property type="entry name" value="TBC_RABGAP"/>
    <property type="match status" value="1"/>
</dbReference>
<gene>
    <name evidence="4" type="ORF">EST38_g7276</name>
</gene>
<organism evidence="4 5">
    <name type="scientific">Candolleomyces aberdarensis</name>
    <dbReference type="NCBI Taxonomy" id="2316362"/>
    <lineage>
        <taxon>Eukaryota</taxon>
        <taxon>Fungi</taxon>
        <taxon>Dikarya</taxon>
        <taxon>Basidiomycota</taxon>
        <taxon>Agaricomycotina</taxon>
        <taxon>Agaricomycetes</taxon>
        <taxon>Agaricomycetidae</taxon>
        <taxon>Agaricales</taxon>
        <taxon>Agaricineae</taxon>
        <taxon>Psathyrellaceae</taxon>
        <taxon>Candolleomyces</taxon>
    </lineage>
</organism>
<feature type="compositionally biased region" description="Polar residues" evidence="1">
    <location>
        <begin position="1"/>
        <end position="10"/>
    </location>
</feature>
<dbReference type="OrthoDB" id="294251at2759"/>
<feature type="region of interest" description="Disordered" evidence="1">
    <location>
        <begin position="785"/>
        <end position="807"/>
    </location>
</feature>
<proteinExistence type="predicted"/>
<keyword evidence="2" id="KW-0472">Membrane</keyword>
<evidence type="ECO:0000256" key="2">
    <source>
        <dbReference type="SAM" id="Phobius"/>
    </source>
</evidence>
<dbReference type="Gene3D" id="1.10.8.270">
    <property type="entry name" value="putative rabgap domain of human tbc1 domain family member 14 like domains"/>
    <property type="match status" value="1"/>
</dbReference>
<evidence type="ECO:0000313" key="4">
    <source>
        <dbReference type="EMBL" id="RXW18577.1"/>
    </source>
</evidence>
<feature type="compositionally biased region" description="Basic and acidic residues" evidence="1">
    <location>
        <begin position="344"/>
        <end position="360"/>
    </location>
</feature>
<keyword evidence="2" id="KW-1133">Transmembrane helix</keyword>
<feature type="compositionally biased region" description="Polar residues" evidence="1">
    <location>
        <begin position="558"/>
        <end position="571"/>
    </location>
</feature>
<evidence type="ECO:0000313" key="5">
    <source>
        <dbReference type="Proteomes" id="UP000290288"/>
    </source>
</evidence>
<dbReference type="InterPro" id="IPR035969">
    <property type="entry name" value="Rab-GAP_TBC_sf"/>
</dbReference>
<dbReference type="Proteomes" id="UP000290288">
    <property type="component" value="Unassembled WGS sequence"/>
</dbReference>
<keyword evidence="5" id="KW-1185">Reference proteome</keyword>
<dbReference type="GO" id="GO:0031267">
    <property type="term" value="F:small GTPase binding"/>
    <property type="evidence" value="ECO:0007669"/>
    <property type="project" value="TreeGrafter"/>
</dbReference>
<feature type="compositionally biased region" description="Polar residues" evidence="1">
    <location>
        <begin position="135"/>
        <end position="148"/>
    </location>
</feature>
<dbReference type="STRING" id="2316362.A0A4Q2DFI7"/>
<dbReference type="AlphaFoldDB" id="A0A4Q2DFI7"/>
<feature type="compositionally biased region" description="Polar residues" evidence="1">
    <location>
        <begin position="611"/>
        <end position="627"/>
    </location>
</feature>
<reference evidence="4 5" key="1">
    <citation type="submission" date="2019-01" db="EMBL/GenBank/DDBJ databases">
        <title>Draft genome sequence of Psathyrella aberdarensis IHI B618.</title>
        <authorList>
            <person name="Buettner E."/>
            <person name="Kellner H."/>
        </authorList>
    </citation>
    <scope>NUCLEOTIDE SEQUENCE [LARGE SCALE GENOMIC DNA]</scope>
    <source>
        <strain evidence="4 5">IHI B618</strain>
    </source>
</reference>
<sequence>MSSTSSLSKPNNKRSTIKSTTSTSSGKSRSELPYFDTGVMPSMPPPHRPPSAASMAGSRAPSTLGVNGGPEAEDAGSRRTSRFNGEDGTHQIASNHYNRVDGPMNGKTNNRMSMSNWLPDPTFTAGRLTIPNNLVATPSLNEDSNGVNGMNGASHRNSSLYQQPVAPSASEPECQPPTHSGAPNPLPAPVPLQHSQSTASNHSYASSTSSHSVYATPLTAVSPHPATVFGPSGAARRESKRSESTDSKESGVVMFSNNNNGSSALRYHTASLSSSRRGSPAPSLQAPAPPPPPPSSYATNTPQYQHPGSRRQTPSPAPSRTGSLATPSINYPPSHTPSSLRATGMERQDSSGSQCHDHHSPHSSVSHNSTHSHQSYGGSSVITKDTMVSAISGTTATSSGTGVEQSVPPPPLPGSAYQFQQSMGGVPTGAAAGFPASPLGRASSQGSSSQHHGHQSRQSYASSSGGVPRFDKDLPEIAGGSRRPSPVPSLSINGSPHHSIHMNGNGLGVGGSRDSGAPRQSRLGPASALQPSISQQSNVTTTTTTTTSGISPVSSTGATTANSSPNPSDVMSTPPFPSTGVMMNSSSPRPDSLTPHRSSSSMRNSNRMNGSPHQSVTSNGHQQQQRFTGVSGGGGSSIKGTSTLSLVPSVGEDLDAFHVRSTYAQLEVSGVKGDGYEEGVERTRAARTRVPSSVNASGGADTSGSAEDGNSSSSHARPPRTKSQILQDAAVADENEKKRELDPKEIQMLGSLDRYGFFSVPSHDRLMLLPSQPLTKPLPFSPAAAASVNASAPPPSPTQVSGNASATPKALSALPSVLTPPKESVRIAKWGRMLIPHERDEGSNVQGWRVRPNKAGKLRRRAYKGIPDRWRAAAWEVFMTAYSSAATGDDGRRPNPYVGSVPVETTLGQTTSASAVGGGVREVQRMEREYRDGLEKPSSYDIQIDLDVPRTISGHIMFRTRYGAGQRSLFHVLHSFSLRCETCGYVQGMGPIAACLLSYMSPSLAYTSLVRLHDAYELHTLFAPGFPGLLEAIYVQECLTKATMPAVYSAFQKHMISTTSYATKWYITLFANSVPFQTQLRLWDVFLLEGYDIFIAVAIAIVWVYRDHITSAAANFETVLSLLSGFFVPEDEDMLLGWIEKFLGDARVRSAMRGWRSEWRELVKQGKEGSALL</sequence>